<dbReference type="GO" id="GO:0005524">
    <property type="term" value="F:ATP binding"/>
    <property type="evidence" value="ECO:0007669"/>
    <property type="project" value="UniProtKB-KW"/>
</dbReference>
<dbReference type="SUPFAM" id="SSF55874">
    <property type="entry name" value="ATPase domain of HSP90 chaperone/DNA topoisomerase II/histidine kinase"/>
    <property type="match status" value="1"/>
</dbReference>
<evidence type="ECO:0000256" key="5">
    <source>
        <dbReference type="ARBA" id="ARBA00022741"/>
    </source>
</evidence>
<evidence type="ECO:0000256" key="6">
    <source>
        <dbReference type="ARBA" id="ARBA00022777"/>
    </source>
</evidence>
<dbReference type="SMART" id="SM00387">
    <property type="entry name" value="HATPase_c"/>
    <property type="match status" value="1"/>
</dbReference>
<evidence type="ECO:0000313" key="10">
    <source>
        <dbReference type="Proteomes" id="UP000515369"/>
    </source>
</evidence>
<dbReference type="EMBL" id="CP059732">
    <property type="protein sequence ID" value="QMW00365.1"/>
    <property type="molecule type" value="Genomic_DNA"/>
</dbReference>
<keyword evidence="7" id="KW-0067">ATP-binding</keyword>
<keyword evidence="6" id="KW-0418">Kinase</keyword>
<organism evidence="9 10">
    <name type="scientific">Spirosoma foliorum</name>
    <dbReference type="NCBI Taxonomy" id="2710596"/>
    <lineage>
        <taxon>Bacteria</taxon>
        <taxon>Pseudomonadati</taxon>
        <taxon>Bacteroidota</taxon>
        <taxon>Cytophagia</taxon>
        <taxon>Cytophagales</taxon>
        <taxon>Cytophagaceae</taxon>
        <taxon>Spirosoma</taxon>
    </lineage>
</organism>
<keyword evidence="3" id="KW-0597">Phosphoprotein</keyword>
<feature type="domain" description="Histidine kinase/HSP90-like ATPase" evidence="8">
    <location>
        <begin position="83"/>
        <end position="181"/>
    </location>
</feature>
<name>A0A7G5GNC3_9BACT</name>
<sequence length="186" mass="20523">MSLLNSQAAFLLDPSALSAIQESQHRVHAMALIHQKLYQSEGVARIPMGAYIQEVMAYLHESYELPQIIGFDLQVEPIELDVTQAVPLGLIINEAITNALKYAFPNGRAGRVQVNLHKWNEGGYELVIADDGVGLPAELDPTQSRSLGMTLMYSFSEQLGGKLQISNHSGLSIRLQFHDEVDTVHT</sequence>
<protein>
    <recommendedName>
        <fullName evidence="2">histidine kinase</fullName>
        <ecNumber evidence="2">2.7.13.3</ecNumber>
    </recommendedName>
</protein>
<proteinExistence type="predicted"/>
<dbReference type="PANTHER" id="PTHR41523:SF8">
    <property type="entry name" value="ETHYLENE RESPONSE SENSOR PROTEIN"/>
    <property type="match status" value="1"/>
</dbReference>
<dbReference type="Pfam" id="PF07568">
    <property type="entry name" value="HisKA_2"/>
    <property type="match status" value="1"/>
</dbReference>
<accession>A0A7G5GNC3</accession>
<dbReference type="EC" id="2.7.13.3" evidence="2"/>
<dbReference type="Gene3D" id="3.30.565.10">
    <property type="entry name" value="Histidine kinase-like ATPase, C-terminal domain"/>
    <property type="match status" value="1"/>
</dbReference>
<keyword evidence="4" id="KW-0808">Transferase</keyword>
<keyword evidence="5" id="KW-0547">Nucleotide-binding</keyword>
<evidence type="ECO:0000256" key="1">
    <source>
        <dbReference type="ARBA" id="ARBA00000085"/>
    </source>
</evidence>
<evidence type="ECO:0000256" key="4">
    <source>
        <dbReference type="ARBA" id="ARBA00022679"/>
    </source>
</evidence>
<comment type="catalytic activity">
    <reaction evidence="1">
        <text>ATP + protein L-histidine = ADP + protein N-phospho-L-histidine.</text>
        <dbReference type="EC" id="2.7.13.3"/>
    </reaction>
</comment>
<dbReference type="GO" id="GO:0004673">
    <property type="term" value="F:protein histidine kinase activity"/>
    <property type="evidence" value="ECO:0007669"/>
    <property type="project" value="UniProtKB-EC"/>
</dbReference>
<reference evidence="9 10" key="1">
    <citation type="submission" date="2020-07" db="EMBL/GenBank/DDBJ databases">
        <title>Spirosoma foliorum sp. nov., isolated from the leaves on the Nejang mountain Korea, Republic of.</title>
        <authorList>
            <person name="Ho H."/>
            <person name="Lee Y.-J."/>
            <person name="Nurcahyanto D.-A."/>
            <person name="Kim S.-G."/>
        </authorList>
    </citation>
    <scope>NUCLEOTIDE SEQUENCE [LARGE SCALE GENOMIC DNA]</scope>
    <source>
        <strain evidence="9 10">PL0136</strain>
    </source>
</reference>
<evidence type="ECO:0000256" key="2">
    <source>
        <dbReference type="ARBA" id="ARBA00012438"/>
    </source>
</evidence>
<evidence type="ECO:0000256" key="7">
    <source>
        <dbReference type="ARBA" id="ARBA00022840"/>
    </source>
</evidence>
<dbReference type="InterPro" id="IPR036890">
    <property type="entry name" value="HATPase_C_sf"/>
</dbReference>
<dbReference type="AlphaFoldDB" id="A0A7G5GNC3"/>
<dbReference type="InterPro" id="IPR011495">
    <property type="entry name" value="Sig_transdc_His_kin_sub2_dim/P"/>
</dbReference>
<keyword evidence="10" id="KW-1185">Reference proteome</keyword>
<dbReference type="KEGG" id="sfol:H3H32_20370"/>
<evidence type="ECO:0000256" key="3">
    <source>
        <dbReference type="ARBA" id="ARBA00022553"/>
    </source>
</evidence>
<dbReference type="InterPro" id="IPR003594">
    <property type="entry name" value="HATPase_dom"/>
</dbReference>
<evidence type="ECO:0000313" key="9">
    <source>
        <dbReference type="EMBL" id="QMW00365.1"/>
    </source>
</evidence>
<dbReference type="Proteomes" id="UP000515369">
    <property type="component" value="Chromosome"/>
</dbReference>
<dbReference type="PANTHER" id="PTHR41523">
    <property type="entry name" value="TWO-COMPONENT SYSTEM SENSOR PROTEIN"/>
    <property type="match status" value="1"/>
</dbReference>
<gene>
    <name evidence="9" type="ORF">H3H32_20370</name>
</gene>
<evidence type="ECO:0000259" key="8">
    <source>
        <dbReference type="SMART" id="SM00387"/>
    </source>
</evidence>
<dbReference type="Pfam" id="PF02518">
    <property type="entry name" value="HATPase_c"/>
    <property type="match status" value="1"/>
</dbReference>